<reference evidence="1" key="1">
    <citation type="journal article" date="2015" name="Nature">
        <title>Complex archaea that bridge the gap between prokaryotes and eukaryotes.</title>
        <authorList>
            <person name="Spang A."/>
            <person name="Saw J.H."/>
            <person name="Jorgensen S.L."/>
            <person name="Zaremba-Niedzwiedzka K."/>
            <person name="Martijn J."/>
            <person name="Lind A.E."/>
            <person name="van Eijk R."/>
            <person name="Schleper C."/>
            <person name="Guy L."/>
            <person name="Ettema T.J."/>
        </authorList>
    </citation>
    <scope>NUCLEOTIDE SEQUENCE</scope>
</reference>
<evidence type="ECO:0000313" key="1">
    <source>
        <dbReference type="EMBL" id="KKL21907.1"/>
    </source>
</evidence>
<sequence length="99" mass="10411">MKHPMEHLMKWVSITAVLTVVVFVAALTLTGCAYDQGGGFDPLKTAEGLRAAGFSGEVCIMADSSGHIGGLAYDVLGTQVFLRVVITPVQEDDADGLDN</sequence>
<protein>
    <submittedName>
        <fullName evidence="1">Uncharacterized protein</fullName>
    </submittedName>
</protein>
<dbReference type="AlphaFoldDB" id="A0A0F9C6H9"/>
<name>A0A0F9C6H9_9ZZZZ</name>
<accession>A0A0F9C6H9</accession>
<gene>
    <name evidence="1" type="ORF">LCGC14_2440730</name>
</gene>
<dbReference type="PROSITE" id="PS51257">
    <property type="entry name" value="PROKAR_LIPOPROTEIN"/>
    <property type="match status" value="1"/>
</dbReference>
<proteinExistence type="predicted"/>
<comment type="caution">
    <text evidence="1">The sequence shown here is derived from an EMBL/GenBank/DDBJ whole genome shotgun (WGS) entry which is preliminary data.</text>
</comment>
<dbReference type="EMBL" id="LAZR01037550">
    <property type="protein sequence ID" value="KKL21907.1"/>
    <property type="molecule type" value="Genomic_DNA"/>
</dbReference>
<organism evidence="1">
    <name type="scientific">marine sediment metagenome</name>
    <dbReference type="NCBI Taxonomy" id="412755"/>
    <lineage>
        <taxon>unclassified sequences</taxon>
        <taxon>metagenomes</taxon>
        <taxon>ecological metagenomes</taxon>
    </lineage>
</organism>